<protein>
    <submittedName>
        <fullName evidence="4">NAD(P)-dependent dehydrogenase, short-chain alcohol dehydrogenase family</fullName>
    </submittedName>
</protein>
<keyword evidence="2" id="KW-0560">Oxidoreductase</keyword>
<keyword evidence="5" id="KW-1185">Reference proteome</keyword>
<dbReference type="GO" id="GO:0016491">
    <property type="term" value="F:oxidoreductase activity"/>
    <property type="evidence" value="ECO:0007669"/>
    <property type="project" value="UniProtKB-KW"/>
</dbReference>
<feature type="domain" description="Ketoreductase" evidence="3">
    <location>
        <begin position="6"/>
        <end position="184"/>
    </location>
</feature>
<dbReference type="InterPro" id="IPR020904">
    <property type="entry name" value="Sc_DH/Rdtase_CS"/>
</dbReference>
<dbReference type="RefSeq" id="WP_091749157.1">
    <property type="nucleotide sequence ID" value="NZ_FODY01000020.1"/>
</dbReference>
<reference evidence="4 5" key="1">
    <citation type="submission" date="2016-10" db="EMBL/GenBank/DDBJ databases">
        <authorList>
            <person name="de Groot N.N."/>
        </authorList>
    </citation>
    <scope>NUCLEOTIDE SEQUENCE [LARGE SCALE GENOMIC DNA]</scope>
    <source>
        <strain evidence="4 5">DSM 13305</strain>
    </source>
</reference>
<evidence type="ECO:0000313" key="4">
    <source>
        <dbReference type="EMBL" id="SEP34739.1"/>
    </source>
</evidence>
<dbReference type="SUPFAM" id="SSF51735">
    <property type="entry name" value="NAD(P)-binding Rossmann-fold domains"/>
    <property type="match status" value="1"/>
</dbReference>
<dbReference type="Proteomes" id="UP000198847">
    <property type="component" value="Unassembled WGS sequence"/>
</dbReference>
<proteinExistence type="inferred from homology"/>
<dbReference type="PANTHER" id="PTHR43975">
    <property type="entry name" value="ZGC:101858"/>
    <property type="match status" value="1"/>
</dbReference>
<evidence type="ECO:0000313" key="5">
    <source>
        <dbReference type="Proteomes" id="UP000198847"/>
    </source>
</evidence>
<dbReference type="CDD" id="cd05233">
    <property type="entry name" value="SDR_c"/>
    <property type="match status" value="1"/>
</dbReference>
<dbReference type="NCBIfam" id="NF005559">
    <property type="entry name" value="PRK07231.1"/>
    <property type="match status" value="1"/>
</dbReference>
<sequence>MNIQGKAVLITGGTSGIGLAAARLFLEQGAGVAVVGRDRKKGEKAVQELDSYGKVCYIEADVAKVADCQKAVVQTCKVMGRLDIVVNCAGTYQEKAIEEVNEDDYEAIMDVNMKGTYFIAKFAVPELKKGKGGAIVNVSSDAGLQGNWLCTAYCAAKGAVNTFTKALALELAPYGIRVNAVCPGDIHTPLLEKQLEQAADRERTLRDMAGIYPLGRLGTPDEVAQVILFLASPQAAFVTGALWSVDGGLTAC</sequence>
<dbReference type="SMART" id="SM00822">
    <property type="entry name" value="PKS_KR"/>
    <property type="match status" value="1"/>
</dbReference>
<dbReference type="InterPro" id="IPR036291">
    <property type="entry name" value="NAD(P)-bd_dom_sf"/>
</dbReference>
<dbReference type="GO" id="GO:0008206">
    <property type="term" value="P:bile acid metabolic process"/>
    <property type="evidence" value="ECO:0007669"/>
    <property type="project" value="UniProtKB-ARBA"/>
</dbReference>
<dbReference type="STRING" id="112903.SAMN04490178_12014"/>
<evidence type="ECO:0000259" key="3">
    <source>
        <dbReference type="SMART" id="SM00822"/>
    </source>
</evidence>
<dbReference type="OrthoDB" id="9803333at2"/>
<dbReference type="InterPro" id="IPR057326">
    <property type="entry name" value="KR_dom"/>
</dbReference>
<dbReference type="PRINTS" id="PR00080">
    <property type="entry name" value="SDRFAMILY"/>
</dbReference>
<accession>A0A1H8X4E5</accession>
<organism evidence="4 5">
    <name type="scientific">Propionispora vibrioides</name>
    <dbReference type="NCBI Taxonomy" id="112903"/>
    <lineage>
        <taxon>Bacteria</taxon>
        <taxon>Bacillati</taxon>
        <taxon>Bacillota</taxon>
        <taxon>Negativicutes</taxon>
        <taxon>Selenomonadales</taxon>
        <taxon>Sporomusaceae</taxon>
        <taxon>Propionispora</taxon>
    </lineage>
</organism>
<gene>
    <name evidence="4" type="ORF">SAMN04490178_12014</name>
</gene>
<evidence type="ECO:0000256" key="1">
    <source>
        <dbReference type="ARBA" id="ARBA00006484"/>
    </source>
</evidence>
<evidence type="ECO:0000256" key="2">
    <source>
        <dbReference type="ARBA" id="ARBA00023002"/>
    </source>
</evidence>
<dbReference type="AlphaFoldDB" id="A0A1H8X4E5"/>
<dbReference type="Gene3D" id="3.40.50.720">
    <property type="entry name" value="NAD(P)-binding Rossmann-like Domain"/>
    <property type="match status" value="1"/>
</dbReference>
<dbReference type="InterPro" id="IPR002347">
    <property type="entry name" value="SDR_fam"/>
</dbReference>
<comment type="similarity">
    <text evidence="1">Belongs to the short-chain dehydrogenases/reductases (SDR) family.</text>
</comment>
<dbReference type="Pfam" id="PF13561">
    <property type="entry name" value="adh_short_C2"/>
    <property type="match status" value="1"/>
</dbReference>
<dbReference type="FunFam" id="3.40.50.720:FF:000084">
    <property type="entry name" value="Short-chain dehydrogenase reductase"/>
    <property type="match status" value="1"/>
</dbReference>
<dbReference type="PANTHER" id="PTHR43975:SF2">
    <property type="entry name" value="EG:BACR7A4.14 PROTEIN-RELATED"/>
    <property type="match status" value="1"/>
</dbReference>
<name>A0A1H8X4E5_9FIRM</name>
<dbReference type="EMBL" id="FODY01000020">
    <property type="protein sequence ID" value="SEP34739.1"/>
    <property type="molecule type" value="Genomic_DNA"/>
</dbReference>
<dbReference type="PRINTS" id="PR00081">
    <property type="entry name" value="GDHRDH"/>
</dbReference>
<dbReference type="PROSITE" id="PS00061">
    <property type="entry name" value="ADH_SHORT"/>
    <property type="match status" value="1"/>
</dbReference>